<feature type="non-terminal residue" evidence="1">
    <location>
        <position position="1"/>
    </location>
</feature>
<evidence type="ECO:0000313" key="2">
    <source>
        <dbReference type="Proteomes" id="UP001341281"/>
    </source>
</evidence>
<dbReference type="EMBL" id="CP144746">
    <property type="protein sequence ID" value="WVZ59018.1"/>
    <property type="molecule type" value="Genomic_DNA"/>
</dbReference>
<proteinExistence type="predicted"/>
<organism evidence="1 2">
    <name type="scientific">Paspalum notatum var. saurae</name>
    <dbReference type="NCBI Taxonomy" id="547442"/>
    <lineage>
        <taxon>Eukaryota</taxon>
        <taxon>Viridiplantae</taxon>
        <taxon>Streptophyta</taxon>
        <taxon>Embryophyta</taxon>
        <taxon>Tracheophyta</taxon>
        <taxon>Spermatophyta</taxon>
        <taxon>Magnoliopsida</taxon>
        <taxon>Liliopsida</taxon>
        <taxon>Poales</taxon>
        <taxon>Poaceae</taxon>
        <taxon>PACMAD clade</taxon>
        <taxon>Panicoideae</taxon>
        <taxon>Andropogonodae</taxon>
        <taxon>Paspaleae</taxon>
        <taxon>Paspalinae</taxon>
        <taxon>Paspalum</taxon>
    </lineage>
</organism>
<evidence type="ECO:0000313" key="1">
    <source>
        <dbReference type="EMBL" id="WVZ59018.1"/>
    </source>
</evidence>
<gene>
    <name evidence="1" type="ORF">U9M48_009228</name>
</gene>
<keyword evidence="2" id="KW-1185">Reference proteome</keyword>
<accession>A0AAQ3SQV4</accession>
<sequence>PHPEKDRCAVALLSGLHLIFGHQAGDASTQIHLPFTSQPYLLPSSLLFPHPFAAWHWRPFSSGLDGAPLAAFPSDPLKGQLDWIWVAMAPFLKVLVTWCSCQLVPIHEVDNLLFYKRCGNSKYGVDYVGEMNVVL</sequence>
<dbReference type="AlphaFoldDB" id="A0AAQ3SQV4"/>
<reference evidence="1 2" key="1">
    <citation type="submission" date="2024-02" db="EMBL/GenBank/DDBJ databases">
        <title>High-quality chromosome-scale genome assembly of Pensacola bahiagrass (Paspalum notatum Flugge var. saurae).</title>
        <authorList>
            <person name="Vega J.M."/>
            <person name="Podio M."/>
            <person name="Orjuela J."/>
            <person name="Siena L.A."/>
            <person name="Pessino S.C."/>
            <person name="Combes M.C."/>
            <person name="Mariac C."/>
            <person name="Albertini E."/>
            <person name="Pupilli F."/>
            <person name="Ortiz J.P.A."/>
            <person name="Leblanc O."/>
        </authorList>
    </citation>
    <scope>NUCLEOTIDE SEQUENCE [LARGE SCALE GENOMIC DNA]</scope>
    <source>
        <strain evidence="1">R1</strain>
        <tissue evidence="1">Leaf</tissue>
    </source>
</reference>
<dbReference type="Proteomes" id="UP001341281">
    <property type="component" value="Chromosome 02"/>
</dbReference>
<protein>
    <submittedName>
        <fullName evidence="1">Uncharacterized protein</fullName>
    </submittedName>
</protein>
<name>A0AAQ3SQV4_PASNO</name>